<dbReference type="OrthoDB" id="16464at2759"/>
<dbReference type="InterPro" id="IPR050177">
    <property type="entry name" value="Lipid_A_modif_metabolic_enz"/>
</dbReference>
<dbReference type="Pfam" id="PF01370">
    <property type="entry name" value="Epimerase"/>
    <property type="match status" value="1"/>
</dbReference>
<feature type="compositionally biased region" description="Basic residues" evidence="1">
    <location>
        <begin position="397"/>
        <end position="408"/>
    </location>
</feature>
<feature type="region of interest" description="Disordered" evidence="1">
    <location>
        <begin position="397"/>
        <end position="435"/>
    </location>
</feature>
<dbReference type="InterPro" id="IPR001509">
    <property type="entry name" value="Epimerase_deHydtase"/>
</dbReference>
<dbReference type="PANTHER" id="PTHR43245">
    <property type="entry name" value="BIFUNCTIONAL POLYMYXIN RESISTANCE PROTEIN ARNA"/>
    <property type="match status" value="1"/>
</dbReference>
<dbReference type="EMBL" id="KZ989507">
    <property type="protein sequence ID" value="RKP26130.1"/>
    <property type="molecule type" value="Genomic_DNA"/>
</dbReference>
<reference evidence="4" key="1">
    <citation type="journal article" date="2018" name="Nat. Microbiol.">
        <title>Leveraging single-cell genomics to expand the fungal tree of life.</title>
        <authorList>
            <person name="Ahrendt S.R."/>
            <person name="Quandt C.A."/>
            <person name="Ciobanu D."/>
            <person name="Clum A."/>
            <person name="Salamov A."/>
            <person name="Andreopoulos B."/>
            <person name="Cheng J.F."/>
            <person name="Woyke T."/>
            <person name="Pelin A."/>
            <person name="Henrissat B."/>
            <person name="Reynolds N.K."/>
            <person name="Benny G.L."/>
            <person name="Smith M.E."/>
            <person name="James T.Y."/>
            <person name="Grigoriev I.V."/>
        </authorList>
    </citation>
    <scope>NUCLEOTIDE SEQUENCE [LARGE SCALE GENOMIC DNA]</scope>
    <source>
        <strain evidence="4">Benny S71-1</strain>
    </source>
</reference>
<accession>A0A4P9Z3M9</accession>
<evidence type="ECO:0000313" key="3">
    <source>
        <dbReference type="EMBL" id="RKP26130.1"/>
    </source>
</evidence>
<dbReference type="Proteomes" id="UP000278143">
    <property type="component" value="Unassembled WGS sequence"/>
</dbReference>
<keyword evidence="4" id="KW-1185">Reference proteome</keyword>
<name>A0A4P9Z3M9_9FUNG</name>
<evidence type="ECO:0000256" key="1">
    <source>
        <dbReference type="SAM" id="MobiDB-lite"/>
    </source>
</evidence>
<sequence length="435" mass="49401">MPRVLILGGASFYGRWLVTYLVENYKTGNVRVLDKTTPECSLLSSRCRRAFAEVEFQQCNLTLADAVEQGFQRSDGQPWDVVYNLACERRLDMPEHAYEESICTLTHTCADAAVRHKAKLFVQVSSASVYSDYHEDVIDVSQLSPLSVSARHFYRADQTLLRKKDLNVIIMRPSIVYGPGDPHFIAQMMMVGRVHRESNTPVYSYLSPDRHLNTVHVHDLARALWHVFLWYRDSGREGHEVFNITDLDDSTNGSLWSIISRLFNVSVKFHWWFVSKILTSATANRVIAEANAKVIPAWSRLLRQAGIQDAPLTPYFNRYHLLPPTVQVDGTKLCALTGFECLVPRVSILALKDMIREWQELRCWPLPDTTIVDSYDEGAGGNGNHAGRYVDEIVKASTRRPHRRHKAPISHGSSKSAVDPSDRIIPLHSNMSDLR</sequence>
<dbReference type="InterPro" id="IPR036291">
    <property type="entry name" value="NAD(P)-bd_dom_sf"/>
</dbReference>
<dbReference type="Gene3D" id="3.40.50.720">
    <property type="entry name" value="NAD(P)-binding Rossmann-like Domain"/>
    <property type="match status" value="1"/>
</dbReference>
<evidence type="ECO:0000259" key="2">
    <source>
        <dbReference type="Pfam" id="PF01370"/>
    </source>
</evidence>
<proteinExistence type="predicted"/>
<evidence type="ECO:0000313" key="4">
    <source>
        <dbReference type="Proteomes" id="UP000278143"/>
    </source>
</evidence>
<dbReference type="SUPFAM" id="SSF51735">
    <property type="entry name" value="NAD(P)-binding Rossmann-fold domains"/>
    <property type="match status" value="1"/>
</dbReference>
<dbReference type="PANTHER" id="PTHR43245:SF11">
    <property type="entry name" value="LD23561P"/>
    <property type="match status" value="1"/>
</dbReference>
<feature type="domain" description="NAD-dependent epimerase/dehydratase" evidence="2">
    <location>
        <begin position="4"/>
        <end position="244"/>
    </location>
</feature>
<dbReference type="AlphaFoldDB" id="A0A4P9Z3M9"/>
<gene>
    <name evidence="3" type="ORF">SYNPS1DRAFT_14632</name>
</gene>
<protein>
    <recommendedName>
        <fullName evidence="2">NAD-dependent epimerase/dehydratase domain-containing protein</fullName>
    </recommendedName>
</protein>
<organism evidence="3 4">
    <name type="scientific">Syncephalis pseudoplumigaleata</name>
    <dbReference type="NCBI Taxonomy" id="1712513"/>
    <lineage>
        <taxon>Eukaryota</taxon>
        <taxon>Fungi</taxon>
        <taxon>Fungi incertae sedis</taxon>
        <taxon>Zoopagomycota</taxon>
        <taxon>Zoopagomycotina</taxon>
        <taxon>Zoopagomycetes</taxon>
        <taxon>Zoopagales</taxon>
        <taxon>Piptocephalidaceae</taxon>
        <taxon>Syncephalis</taxon>
    </lineage>
</organism>